<accession>A0A328UNY4</accession>
<keyword evidence="2" id="KW-1185">Reference proteome</keyword>
<comment type="caution">
    <text evidence="1">The sequence shown here is derived from an EMBL/GenBank/DDBJ whole genome shotgun (WGS) entry which is preliminary data.</text>
</comment>
<evidence type="ECO:0000313" key="1">
    <source>
        <dbReference type="EMBL" id="RAQ30625.1"/>
    </source>
</evidence>
<evidence type="ECO:0008006" key="3">
    <source>
        <dbReference type="Google" id="ProtNLM"/>
    </source>
</evidence>
<proteinExistence type="predicted"/>
<dbReference type="RefSeq" id="WP_112331820.1">
    <property type="nucleotide sequence ID" value="NZ_JBKYJQ010000001.1"/>
</dbReference>
<protein>
    <recommendedName>
        <fullName evidence="3">Trimethylamine corrinoid protein 2</fullName>
    </recommendedName>
</protein>
<dbReference type="Proteomes" id="UP000249377">
    <property type="component" value="Unassembled WGS sequence"/>
</dbReference>
<evidence type="ECO:0000313" key="2">
    <source>
        <dbReference type="Proteomes" id="UP000249377"/>
    </source>
</evidence>
<dbReference type="Gene3D" id="3.20.20.210">
    <property type="match status" value="1"/>
</dbReference>
<dbReference type="AlphaFoldDB" id="A0A328UNY4"/>
<sequence>MIRFTDKQWDEVRENHRKWWKNELGRPILPLVIGGADPMRDKPKNPVLSFANCNDLSITPEQIIDRYDYELSTCEFHGDSFPHMHMDQFGPGVGAAFLGCNLENDNNTVWFTPKKKVPIRELHLAYDPDNPWLVRIKDIYRAGMKKWGGNVCMGMTDLGGVLDILASFLTTDQLLYDLYDEPEEVQRLVWEISDLWSQFYSEILEIIAGQQGFSDWAAIYSEKPSYMLQCDFCYMISNGMFRQFVLEELKHTAKKLYRPFYHLDGVGELRHLDDLLAQEDIYGIQWVPGEGPEREMDWSEVYSKISKAGKKIQAYYDFDHYLDDILAVIQHPDDLVKTPIWYPMDKKDEALKKLNKYR</sequence>
<name>A0A328UNY4_9FIRM</name>
<dbReference type="InterPro" id="IPR038071">
    <property type="entry name" value="UROD/MetE-like_sf"/>
</dbReference>
<organism evidence="1 2">
    <name type="scientific">Hydrogeniiclostridium mannosilyticum</name>
    <dbReference type="NCBI Taxonomy" id="2764322"/>
    <lineage>
        <taxon>Bacteria</taxon>
        <taxon>Bacillati</taxon>
        <taxon>Bacillota</taxon>
        <taxon>Clostridia</taxon>
        <taxon>Eubacteriales</taxon>
        <taxon>Acutalibacteraceae</taxon>
        <taxon>Hydrogeniiclostridium</taxon>
    </lineage>
</organism>
<reference evidence="1 2" key="1">
    <citation type="submission" date="2018-06" db="EMBL/GenBank/DDBJ databases">
        <title>Noncontiguous genome sequence of Ruminococcaceae bacterium ASD2818.</title>
        <authorList>
            <person name="Chaplin A.V."/>
            <person name="Sokolova S.R."/>
            <person name="Kochetkova T.O."/>
            <person name="Goltsov A.Y."/>
            <person name="Trofimov D.Y."/>
            <person name="Efimov B.A."/>
        </authorList>
    </citation>
    <scope>NUCLEOTIDE SEQUENCE [LARGE SCALE GENOMIC DNA]</scope>
    <source>
        <strain evidence="1 2">ASD2818</strain>
    </source>
</reference>
<gene>
    <name evidence="1" type="ORF">DPQ25_03825</name>
</gene>
<dbReference type="EMBL" id="QLYR01000001">
    <property type="protein sequence ID" value="RAQ30625.1"/>
    <property type="molecule type" value="Genomic_DNA"/>
</dbReference>